<feature type="transmembrane region" description="Helical" evidence="6">
    <location>
        <begin position="236"/>
        <end position="258"/>
    </location>
</feature>
<feature type="transmembrane region" description="Helical" evidence="6">
    <location>
        <begin position="114"/>
        <end position="138"/>
    </location>
</feature>
<dbReference type="EMBL" id="KN847546">
    <property type="protein sequence ID" value="KIW03056.1"/>
    <property type="molecule type" value="Genomic_DNA"/>
</dbReference>
<evidence type="ECO:0000256" key="1">
    <source>
        <dbReference type="ARBA" id="ARBA00004141"/>
    </source>
</evidence>
<keyword evidence="2 6" id="KW-0812">Transmembrane</keyword>
<evidence type="ECO:0000256" key="3">
    <source>
        <dbReference type="ARBA" id="ARBA00022989"/>
    </source>
</evidence>
<reference evidence="8 9" key="1">
    <citation type="submission" date="2015-01" db="EMBL/GenBank/DDBJ databases">
        <title>The Genome Sequence of Ochroconis gallopava CBS43764.</title>
        <authorList>
            <consortium name="The Broad Institute Genomics Platform"/>
            <person name="Cuomo C."/>
            <person name="de Hoog S."/>
            <person name="Gorbushina A."/>
            <person name="Stielow B."/>
            <person name="Teixiera M."/>
            <person name="Abouelleil A."/>
            <person name="Chapman S.B."/>
            <person name="Priest M."/>
            <person name="Young S.K."/>
            <person name="Wortman J."/>
            <person name="Nusbaum C."/>
            <person name="Birren B."/>
        </authorList>
    </citation>
    <scope>NUCLEOTIDE SEQUENCE [LARGE SCALE GENOMIC DNA]</scope>
    <source>
        <strain evidence="8 9">CBS 43764</strain>
    </source>
</reference>
<dbReference type="PANTHER" id="PTHR33048">
    <property type="entry name" value="PTH11-LIKE INTEGRAL MEMBRANE PROTEIN (AFU_ORTHOLOGUE AFUA_5G11245)"/>
    <property type="match status" value="1"/>
</dbReference>
<protein>
    <recommendedName>
        <fullName evidence="7">Rhodopsin domain-containing protein</fullName>
    </recommendedName>
</protein>
<evidence type="ECO:0000256" key="2">
    <source>
        <dbReference type="ARBA" id="ARBA00022692"/>
    </source>
</evidence>
<comment type="subcellular location">
    <subcellularLocation>
        <location evidence="1">Membrane</location>
        <topology evidence="1">Multi-pass membrane protein</topology>
    </subcellularLocation>
</comment>
<evidence type="ECO:0000256" key="5">
    <source>
        <dbReference type="ARBA" id="ARBA00038359"/>
    </source>
</evidence>
<dbReference type="GO" id="GO:0016020">
    <property type="term" value="C:membrane"/>
    <property type="evidence" value="ECO:0007669"/>
    <property type="project" value="UniProtKB-SubCell"/>
</dbReference>
<dbReference type="AlphaFoldDB" id="A0A0D1XL30"/>
<evidence type="ECO:0000259" key="7">
    <source>
        <dbReference type="Pfam" id="PF20684"/>
    </source>
</evidence>
<dbReference type="HOGENOM" id="CLU_783476_0_0_1"/>
<comment type="similarity">
    <text evidence="5">Belongs to the SAT4 family.</text>
</comment>
<evidence type="ECO:0000256" key="6">
    <source>
        <dbReference type="SAM" id="Phobius"/>
    </source>
</evidence>
<dbReference type="Pfam" id="PF20684">
    <property type="entry name" value="Fung_rhodopsin"/>
    <property type="match status" value="1"/>
</dbReference>
<accession>A0A0D1XL30</accession>
<dbReference type="RefSeq" id="XP_016212925.1">
    <property type="nucleotide sequence ID" value="XM_016359246.1"/>
</dbReference>
<dbReference type="InterPro" id="IPR049326">
    <property type="entry name" value="Rhodopsin_dom_fungi"/>
</dbReference>
<dbReference type="GeneID" id="27313679"/>
<sequence>MADFPAGQPANKALVRAVRGGAPGSRDFGRRCQALGSGPHAHRWLRRRRPVHHIRLGMIPHPRCRYQPVADQTSQLFASGFCGVSMYGILMGGLDRHVWDIWSAFPQVAGRGGVAGWAMQLIFLCSLSCTKTSVLLFFLRLLDRRYHRRLYRTTIGGIGFIFVSWLAFTLVLVFDCEPIEAVYKSMDVTWPKKYTCMPREPSDVLNGITSIFTDIYSCVIPALTVHKLHMKSSRKVLPYAVLCCGIVVVGAGVGRTFYMAKMYTDSRRDISWVGYDLTVWSSLELYLALICACAPGIKSLVSSVSTNMGSKLDSQAHGSCSKFNESIGEDRKRLNSDVQGVEKYEDIQLEYITQKC</sequence>
<feature type="transmembrane region" description="Helical" evidence="6">
    <location>
        <begin position="150"/>
        <end position="174"/>
    </location>
</feature>
<organism evidence="8 9">
    <name type="scientific">Verruconis gallopava</name>
    <dbReference type="NCBI Taxonomy" id="253628"/>
    <lineage>
        <taxon>Eukaryota</taxon>
        <taxon>Fungi</taxon>
        <taxon>Dikarya</taxon>
        <taxon>Ascomycota</taxon>
        <taxon>Pezizomycotina</taxon>
        <taxon>Dothideomycetes</taxon>
        <taxon>Pleosporomycetidae</taxon>
        <taxon>Venturiales</taxon>
        <taxon>Sympoventuriaceae</taxon>
        <taxon>Verruconis</taxon>
    </lineage>
</organism>
<evidence type="ECO:0000256" key="4">
    <source>
        <dbReference type="ARBA" id="ARBA00023136"/>
    </source>
</evidence>
<feature type="domain" description="Rhodopsin" evidence="7">
    <location>
        <begin position="76"/>
        <end position="302"/>
    </location>
</feature>
<dbReference type="OrthoDB" id="4525788at2759"/>
<keyword evidence="9" id="KW-1185">Reference proteome</keyword>
<keyword evidence="4 6" id="KW-0472">Membrane</keyword>
<dbReference type="PANTHER" id="PTHR33048:SF129">
    <property type="entry name" value="INTEGRAL MEMBRANE PROTEIN-RELATED"/>
    <property type="match status" value="1"/>
</dbReference>
<dbReference type="Proteomes" id="UP000053259">
    <property type="component" value="Unassembled WGS sequence"/>
</dbReference>
<proteinExistence type="inferred from homology"/>
<dbReference type="InterPro" id="IPR052337">
    <property type="entry name" value="SAT4-like"/>
</dbReference>
<keyword evidence="3 6" id="KW-1133">Transmembrane helix</keyword>
<dbReference type="VEuPathDB" id="FungiDB:PV09_05706"/>
<gene>
    <name evidence="8" type="ORF">PV09_05706</name>
</gene>
<evidence type="ECO:0000313" key="9">
    <source>
        <dbReference type="Proteomes" id="UP000053259"/>
    </source>
</evidence>
<evidence type="ECO:0000313" key="8">
    <source>
        <dbReference type="EMBL" id="KIW03056.1"/>
    </source>
</evidence>
<name>A0A0D1XL30_9PEZI</name>